<keyword evidence="2 5" id="KW-0812">Transmembrane</keyword>
<feature type="transmembrane region" description="Helical" evidence="5">
    <location>
        <begin position="147"/>
        <end position="169"/>
    </location>
</feature>
<sequence length="170" mass="16700">MVTVNSLRAAVLGANDGIISNAALLLGVIGSGASDAAILTAGILSGYGISDKTAHKAAQEIGEGDPLTAHLQIEYGLDGEKLTNPWEAAAASGASFLAGAALPLASVFFSSNSALVVFATTLLALVITCFTSAKLSDTGPVRAVLRLVLGGALGLAVTYGIGAAFGGVVG</sequence>
<reference evidence="6 7" key="1">
    <citation type="submission" date="2019-06" db="EMBL/GenBank/DDBJ databases">
        <title>Draft genome of C. phoceense Strain 272.</title>
        <authorList>
            <person name="Pacheco L.G.C."/>
            <person name="Barberis C.M."/>
            <person name="Almuzara M.N."/>
            <person name="Traglia G.M."/>
            <person name="Santos C.S."/>
            <person name="Rocha D.J.P.G."/>
            <person name="Aguiar E.R.G.R."/>
            <person name="Vay C.A."/>
        </authorList>
    </citation>
    <scope>NUCLEOTIDE SEQUENCE [LARGE SCALE GENOMIC DNA]</scope>
    <source>
        <strain evidence="6 7">272</strain>
    </source>
</reference>
<dbReference type="RefSeq" id="WP_070539622.1">
    <property type="nucleotide sequence ID" value="NZ_VHIR01000006.1"/>
</dbReference>
<keyword evidence="4 5" id="KW-0472">Membrane</keyword>
<evidence type="ECO:0000256" key="3">
    <source>
        <dbReference type="ARBA" id="ARBA00022989"/>
    </source>
</evidence>
<evidence type="ECO:0000313" key="7">
    <source>
        <dbReference type="Proteomes" id="UP000318080"/>
    </source>
</evidence>
<evidence type="ECO:0000313" key="6">
    <source>
        <dbReference type="EMBL" id="TQE43693.1"/>
    </source>
</evidence>
<dbReference type="Pfam" id="PF01988">
    <property type="entry name" value="VIT1"/>
    <property type="match status" value="1"/>
</dbReference>
<organism evidence="6 7">
    <name type="scientific">Corynebacterium phoceense</name>
    <dbReference type="NCBI Taxonomy" id="1686286"/>
    <lineage>
        <taxon>Bacteria</taxon>
        <taxon>Bacillati</taxon>
        <taxon>Actinomycetota</taxon>
        <taxon>Actinomycetes</taxon>
        <taxon>Mycobacteriales</taxon>
        <taxon>Corynebacteriaceae</taxon>
        <taxon>Corynebacterium</taxon>
    </lineage>
</organism>
<dbReference type="EMBL" id="VHIR01000006">
    <property type="protein sequence ID" value="TQE43693.1"/>
    <property type="molecule type" value="Genomic_DNA"/>
</dbReference>
<dbReference type="AlphaFoldDB" id="A0A540R7H5"/>
<dbReference type="GO" id="GO:0005384">
    <property type="term" value="F:manganese ion transmembrane transporter activity"/>
    <property type="evidence" value="ECO:0007669"/>
    <property type="project" value="InterPro"/>
</dbReference>
<gene>
    <name evidence="6" type="ORF">EJK80_05345</name>
</gene>
<dbReference type="Proteomes" id="UP000318080">
    <property type="component" value="Unassembled WGS sequence"/>
</dbReference>
<dbReference type="STRING" id="1686286.GCA_900092335_01536"/>
<feature type="transmembrane region" description="Helical" evidence="5">
    <location>
        <begin position="88"/>
        <end position="109"/>
    </location>
</feature>
<keyword evidence="3 5" id="KW-1133">Transmembrane helix</keyword>
<dbReference type="GO" id="GO:0030026">
    <property type="term" value="P:intracellular manganese ion homeostasis"/>
    <property type="evidence" value="ECO:0007669"/>
    <property type="project" value="InterPro"/>
</dbReference>
<name>A0A540R7H5_9CORY</name>
<protein>
    <submittedName>
        <fullName evidence="6">VIT family protein</fullName>
    </submittedName>
</protein>
<proteinExistence type="predicted"/>
<keyword evidence="7" id="KW-1185">Reference proteome</keyword>
<dbReference type="PANTHER" id="PTHR31851">
    <property type="entry name" value="FE(2+)/MN(2+) TRANSPORTER PCL1"/>
    <property type="match status" value="1"/>
</dbReference>
<feature type="transmembrane region" description="Helical" evidence="5">
    <location>
        <begin position="115"/>
        <end position="135"/>
    </location>
</feature>
<evidence type="ECO:0000256" key="5">
    <source>
        <dbReference type="SAM" id="Phobius"/>
    </source>
</evidence>
<dbReference type="InterPro" id="IPR008217">
    <property type="entry name" value="Ccc1_fam"/>
</dbReference>
<evidence type="ECO:0000256" key="4">
    <source>
        <dbReference type="ARBA" id="ARBA00023136"/>
    </source>
</evidence>
<comment type="caution">
    <text evidence="6">The sequence shown here is derived from an EMBL/GenBank/DDBJ whole genome shotgun (WGS) entry which is preliminary data.</text>
</comment>
<dbReference type="GO" id="GO:0012505">
    <property type="term" value="C:endomembrane system"/>
    <property type="evidence" value="ECO:0007669"/>
    <property type="project" value="UniProtKB-SubCell"/>
</dbReference>
<evidence type="ECO:0000256" key="1">
    <source>
        <dbReference type="ARBA" id="ARBA00004127"/>
    </source>
</evidence>
<evidence type="ECO:0000256" key="2">
    <source>
        <dbReference type="ARBA" id="ARBA00022692"/>
    </source>
</evidence>
<comment type="subcellular location">
    <subcellularLocation>
        <location evidence="1">Endomembrane system</location>
        <topology evidence="1">Multi-pass membrane protein</topology>
    </subcellularLocation>
</comment>
<accession>A0A540R7H5</accession>